<keyword evidence="11" id="KW-1185">Reference proteome</keyword>
<feature type="transmembrane region" description="Helical" evidence="9">
    <location>
        <begin position="139"/>
        <end position="160"/>
    </location>
</feature>
<accession>U3B2L4</accession>
<dbReference type="Pfam" id="PF01235">
    <property type="entry name" value="Na_Ala_symp"/>
    <property type="match status" value="1"/>
</dbReference>
<evidence type="ECO:0000256" key="6">
    <source>
        <dbReference type="ARBA" id="ARBA00022847"/>
    </source>
</evidence>
<feature type="transmembrane region" description="Helical" evidence="9">
    <location>
        <begin position="304"/>
        <end position="325"/>
    </location>
</feature>
<dbReference type="AlphaFoldDB" id="U3B2L4"/>
<evidence type="ECO:0000256" key="9">
    <source>
        <dbReference type="RuleBase" id="RU363064"/>
    </source>
</evidence>
<feature type="transmembrane region" description="Helical" evidence="9">
    <location>
        <begin position="432"/>
        <end position="451"/>
    </location>
</feature>
<keyword evidence="8 9" id="KW-0472">Membrane</keyword>
<keyword evidence="4" id="KW-1003">Cell membrane</keyword>
<evidence type="ECO:0000256" key="5">
    <source>
        <dbReference type="ARBA" id="ARBA00022692"/>
    </source>
</evidence>
<comment type="caution">
    <text evidence="10">The sequence shown here is derived from an EMBL/GenBank/DDBJ whole genome shotgun (WGS) entry which is preliminary data.</text>
</comment>
<evidence type="ECO:0000256" key="2">
    <source>
        <dbReference type="ARBA" id="ARBA00009261"/>
    </source>
</evidence>
<dbReference type="EMBL" id="BATM01000026">
    <property type="protein sequence ID" value="GAD80195.1"/>
    <property type="molecule type" value="Genomic_DNA"/>
</dbReference>
<dbReference type="RefSeq" id="WP_021713903.1">
    <property type="nucleotide sequence ID" value="NZ_BATM01000026.1"/>
</dbReference>
<reference evidence="10 11" key="1">
    <citation type="submission" date="2013-09" db="EMBL/GenBank/DDBJ databases">
        <title>Whole genome shotgun sequence of Vibrio ezurae NBRC 102218.</title>
        <authorList>
            <person name="Yoshida I."/>
            <person name="Hosoyama A."/>
            <person name="Numata M."/>
            <person name="Hashimoto M."/>
            <person name="Hosoyama Y."/>
            <person name="Tsuchikane K."/>
            <person name="Noguchi M."/>
            <person name="Hirakata S."/>
            <person name="Ichikawa N."/>
            <person name="Ohji S."/>
            <person name="Yamazoe A."/>
            <person name="Fujita N."/>
        </authorList>
    </citation>
    <scope>NUCLEOTIDE SEQUENCE [LARGE SCALE GENOMIC DNA]</scope>
    <source>
        <strain evidence="10 11">NBRC 102218</strain>
    </source>
</reference>
<keyword evidence="3 9" id="KW-0813">Transport</keyword>
<dbReference type="PROSITE" id="PS00873">
    <property type="entry name" value="NA_ALANINE_SYMP"/>
    <property type="match status" value="1"/>
</dbReference>
<comment type="similarity">
    <text evidence="2 9">Belongs to the alanine or glycine:cation symporter (AGCS) (TC 2.A.25) family.</text>
</comment>
<evidence type="ECO:0000313" key="11">
    <source>
        <dbReference type="Proteomes" id="UP000016562"/>
    </source>
</evidence>
<dbReference type="eggNOG" id="COG1115">
    <property type="taxonomic scope" value="Bacteria"/>
</dbReference>
<dbReference type="GO" id="GO:0005283">
    <property type="term" value="F:amino acid:sodium symporter activity"/>
    <property type="evidence" value="ECO:0007669"/>
    <property type="project" value="InterPro"/>
</dbReference>
<name>U3B2L4_9VIBR</name>
<dbReference type="PANTHER" id="PTHR30330">
    <property type="entry name" value="AGSS FAMILY TRANSPORTER, SODIUM-ALANINE"/>
    <property type="match status" value="1"/>
</dbReference>
<sequence length="498" mass="53562">MQGLVDFLNGVIWSPFLIYLCLGAGLFYSILTRFVQIRHFFEMWRLLLSGKSSEKGISSFQALAVSLSGRVGTGNIAGVAAAIGFGGPGAVFWMWVVAFFGAATAYAESTLAQIYKEEDEGQFRGGPAYYIEKAMGQKWYSWIFAIATIFACGVLLPGVQSNSIGNAVETAFGSGPMIETAIGTFSFAKVVTGTVVSIILGFIIFGGVKRIANFTQIVVPFMALAYILTAFVIILLHITEVPHIFALIIGDAFTPMAGFGAAIGWGVKRGVYSNEAGQGTGPHAAAAANVDHPAQQGLVQSFSIYIDTLLVCSATAFMILITGMYNVQGADEGVFIVQNLAANIGANGPAFTQLAIDSTLPGIGKPFIALALFFFAFTTILAYYYIAETNIAYIRRTVNINGLKFLLKLVIIASVFYGTVRAANLAWAMGDVGVGLMAWLNIIGILIIFFMSKPALKALKDYEEQQKRGVSVYTFDPVKLGIKGATYWEKLIEKSSKK</sequence>
<dbReference type="GO" id="GO:0005886">
    <property type="term" value="C:plasma membrane"/>
    <property type="evidence" value="ECO:0007669"/>
    <property type="project" value="UniProtKB-SubCell"/>
</dbReference>
<dbReference type="PANTHER" id="PTHR30330:SF7">
    <property type="entry name" value="SODIUM_PROTON-DEPENDENT ALANINE CARRIER PROTEIN YRBD-RELATED"/>
    <property type="match status" value="1"/>
</dbReference>
<evidence type="ECO:0000313" key="10">
    <source>
        <dbReference type="EMBL" id="GAD80195.1"/>
    </source>
</evidence>
<feature type="transmembrane region" description="Helical" evidence="9">
    <location>
        <begin position="12"/>
        <end position="35"/>
    </location>
</feature>
<feature type="transmembrane region" description="Helical" evidence="9">
    <location>
        <begin position="217"/>
        <end position="238"/>
    </location>
</feature>
<keyword evidence="7 9" id="KW-1133">Transmembrane helix</keyword>
<dbReference type="FunFam" id="1.20.1740.10:FF:000004">
    <property type="entry name" value="Sodium:alanine symporter family protein"/>
    <property type="match status" value="1"/>
</dbReference>
<evidence type="ECO:0000256" key="7">
    <source>
        <dbReference type="ARBA" id="ARBA00022989"/>
    </source>
</evidence>
<gene>
    <name evidence="10" type="ORF">VEZ01S_26_00330</name>
</gene>
<evidence type="ECO:0000256" key="8">
    <source>
        <dbReference type="ARBA" id="ARBA00023136"/>
    </source>
</evidence>
<feature type="transmembrane region" description="Helical" evidence="9">
    <location>
        <begin position="244"/>
        <end position="267"/>
    </location>
</feature>
<keyword evidence="9" id="KW-0997">Cell inner membrane</keyword>
<feature type="transmembrane region" description="Helical" evidence="9">
    <location>
        <begin position="398"/>
        <end position="420"/>
    </location>
</feature>
<evidence type="ECO:0000256" key="3">
    <source>
        <dbReference type="ARBA" id="ARBA00022448"/>
    </source>
</evidence>
<keyword evidence="5 9" id="KW-0812">Transmembrane</keyword>
<organism evidence="10 11">
    <name type="scientific">Vibrio ezurae NBRC 102218</name>
    <dbReference type="NCBI Taxonomy" id="1219080"/>
    <lineage>
        <taxon>Bacteria</taxon>
        <taxon>Pseudomonadati</taxon>
        <taxon>Pseudomonadota</taxon>
        <taxon>Gammaproteobacteria</taxon>
        <taxon>Vibrionales</taxon>
        <taxon>Vibrionaceae</taxon>
        <taxon>Vibrio</taxon>
    </lineage>
</organism>
<dbReference type="OrthoDB" id="9806926at2"/>
<evidence type="ECO:0000256" key="4">
    <source>
        <dbReference type="ARBA" id="ARBA00022475"/>
    </source>
</evidence>
<dbReference type="STRING" id="1219080.VEZ01S_26_00330"/>
<dbReference type="Proteomes" id="UP000016562">
    <property type="component" value="Unassembled WGS sequence"/>
</dbReference>
<evidence type="ECO:0000256" key="1">
    <source>
        <dbReference type="ARBA" id="ARBA00004651"/>
    </source>
</evidence>
<dbReference type="InterPro" id="IPR001463">
    <property type="entry name" value="Na/Ala_symport"/>
</dbReference>
<comment type="subcellular location">
    <subcellularLocation>
        <location evidence="9">Cell inner membrane</location>
        <topology evidence="9">Multi-pass membrane protein</topology>
    </subcellularLocation>
    <subcellularLocation>
        <location evidence="1">Cell membrane</location>
        <topology evidence="1">Multi-pass membrane protein</topology>
    </subcellularLocation>
</comment>
<feature type="transmembrane region" description="Helical" evidence="9">
    <location>
        <begin position="367"/>
        <end position="386"/>
    </location>
</feature>
<protein>
    <submittedName>
        <fullName evidence="10">Putative sodium/amino acid symporter</fullName>
    </submittedName>
</protein>
<keyword evidence="6 9" id="KW-0769">Symport</keyword>
<dbReference type="PRINTS" id="PR00175">
    <property type="entry name" value="NAALASMPORT"/>
</dbReference>
<feature type="transmembrane region" description="Helical" evidence="9">
    <location>
        <begin position="180"/>
        <end position="205"/>
    </location>
</feature>
<dbReference type="NCBIfam" id="TIGR00835">
    <property type="entry name" value="agcS"/>
    <property type="match status" value="1"/>
</dbReference>
<proteinExistence type="inferred from homology"/>
<dbReference type="Gene3D" id="1.20.1740.10">
    <property type="entry name" value="Amino acid/polyamine transporter I"/>
    <property type="match status" value="1"/>
</dbReference>